<gene>
    <name evidence="1" type="ORF">QBC34DRAFT_305538</name>
</gene>
<reference evidence="1" key="1">
    <citation type="journal article" date="2023" name="Mol. Phylogenet. Evol.">
        <title>Genome-scale phylogeny and comparative genomics of the fungal order Sordariales.</title>
        <authorList>
            <person name="Hensen N."/>
            <person name="Bonometti L."/>
            <person name="Westerberg I."/>
            <person name="Brannstrom I.O."/>
            <person name="Guillou S."/>
            <person name="Cros-Aarteil S."/>
            <person name="Calhoun S."/>
            <person name="Haridas S."/>
            <person name="Kuo A."/>
            <person name="Mondo S."/>
            <person name="Pangilinan J."/>
            <person name="Riley R."/>
            <person name="LaButti K."/>
            <person name="Andreopoulos B."/>
            <person name="Lipzen A."/>
            <person name="Chen C."/>
            <person name="Yan M."/>
            <person name="Daum C."/>
            <person name="Ng V."/>
            <person name="Clum A."/>
            <person name="Steindorff A."/>
            <person name="Ohm R.A."/>
            <person name="Martin F."/>
            <person name="Silar P."/>
            <person name="Natvig D.O."/>
            <person name="Lalanne C."/>
            <person name="Gautier V."/>
            <person name="Ament-Velasquez S.L."/>
            <person name="Kruys A."/>
            <person name="Hutchinson M.I."/>
            <person name="Powell A.J."/>
            <person name="Barry K."/>
            <person name="Miller A.N."/>
            <person name="Grigoriev I.V."/>
            <person name="Debuchy R."/>
            <person name="Gladieux P."/>
            <person name="Hiltunen Thoren M."/>
            <person name="Johannesson H."/>
        </authorList>
    </citation>
    <scope>NUCLEOTIDE SEQUENCE</scope>
    <source>
        <strain evidence="1">PSN243</strain>
    </source>
</reference>
<name>A0AAV9GBD5_9PEZI</name>
<dbReference type="Gene3D" id="3.40.50.300">
    <property type="entry name" value="P-loop containing nucleotide triphosphate hydrolases"/>
    <property type="match status" value="1"/>
</dbReference>
<reference evidence="1" key="2">
    <citation type="submission" date="2023-05" db="EMBL/GenBank/DDBJ databases">
        <authorList>
            <consortium name="Lawrence Berkeley National Laboratory"/>
            <person name="Steindorff A."/>
            <person name="Hensen N."/>
            <person name="Bonometti L."/>
            <person name="Westerberg I."/>
            <person name="Brannstrom I.O."/>
            <person name="Guillou S."/>
            <person name="Cros-Aarteil S."/>
            <person name="Calhoun S."/>
            <person name="Haridas S."/>
            <person name="Kuo A."/>
            <person name="Mondo S."/>
            <person name="Pangilinan J."/>
            <person name="Riley R."/>
            <person name="Labutti K."/>
            <person name="Andreopoulos B."/>
            <person name="Lipzen A."/>
            <person name="Chen C."/>
            <person name="Yanf M."/>
            <person name="Daum C."/>
            <person name="Ng V."/>
            <person name="Clum A."/>
            <person name="Ohm R."/>
            <person name="Martin F."/>
            <person name="Silar P."/>
            <person name="Natvig D."/>
            <person name="Lalanne C."/>
            <person name="Gautier V."/>
            <person name="Ament-Velasquez S.L."/>
            <person name="Kruys A."/>
            <person name="Hutchinson M.I."/>
            <person name="Powell A.J."/>
            <person name="Barry K."/>
            <person name="Miller A.N."/>
            <person name="Grigoriev I.V."/>
            <person name="Debuchy R."/>
            <person name="Gladieux P."/>
            <person name="Thoren M.H."/>
            <person name="Johannesson H."/>
        </authorList>
    </citation>
    <scope>NUCLEOTIDE SEQUENCE</scope>
    <source>
        <strain evidence="1">PSN243</strain>
    </source>
</reference>
<keyword evidence="2" id="KW-1185">Reference proteome</keyword>
<accession>A0AAV9GBD5</accession>
<organism evidence="1 2">
    <name type="scientific">Podospora aff. communis PSN243</name>
    <dbReference type="NCBI Taxonomy" id="3040156"/>
    <lineage>
        <taxon>Eukaryota</taxon>
        <taxon>Fungi</taxon>
        <taxon>Dikarya</taxon>
        <taxon>Ascomycota</taxon>
        <taxon>Pezizomycotina</taxon>
        <taxon>Sordariomycetes</taxon>
        <taxon>Sordariomycetidae</taxon>
        <taxon>Sordariales</taxon>
        <taxon>Podosporaceae</taxon>
        <taxon>Podospora</taxon>
    </lineage>
</organism>
<comment type="caution">
    <text evidence="1">The sequence shown here is derived from an EMBL/GenBank/DDBJ whole genome shotgun (WGS) entry which is preliminary data.</text>
</comment>
<dbReference type="EMBL" id="MU865959">
    <property type="protein sequence ID" value="KAK4446149.1"/>
    <property type="molecule type" value="Genomic_DNA"/>
</dbReference>
<dbReference type="InterPro" id="IPR027417">
    <property type="entry name" value="P-loop_NTPase"/>
</dbReference>
<evidence type="ECO:0000313" key="1">
    <source>
        <dbReference type="EMBL" id="KAK4446149.1"/>
    </source>
</evidence>
<protein>
    <recommendedName>
        <fullName evidence="3">G domain-containing protein</fullName>
    </recommendedName>
</protein>
<dbReference type="AlphaFoldDB" id="A0AAV9GBD5"/>
<dbReference type="Proteomes" id="UP001321760">
    <property type="component" value="Unassembled WGS sequence"/>
</dbReference>
<proteinExistence type="predicted"/>
<evidence type="ECO:0008006" key="3">
    <source>
        <dbReference type="Google" id="ProtNLM"/>
    </source>
</evidence>
<evidence type="ECO:0000313" key="2">
    <source>
        <dbReference type="Proteomes" id="UP001321760"/>
    </source>
</evidence>
<sequence>MLDGRNIILFDTRGFDENIRPDTETFELFVTWLKEHGWGRSYLDGLVYVHPIYRKVDELLQKRMRILERLLGQDPYKKLIIATSMWNYVTDDTAHILQDRIRAGVWENIQLQDVRVEKHGNDATSAQKIIKQLVETADQLRSEQRLSAKESTAFPIRFFRSSAGQELKGQLEGSIRELQEALTAHQKTRPKSWTSWRDWESCQENLHRWRSEEAMMRERLELRTQQLKRLNSTSVSVCIGGP</sequence>